<dbReference type="Proteomes" id="UP001164459">
    <property type="component" value="Chromosome"/>
</dbReference>
<protein>
    <recommendedName>
        <fullName evidence="3">SMI1/KNR4 family protein</fullName>
    </recommendedName>
</protein>
<gene>
    <name evidence="1" type="ORF">O0S08_08380</name>
</gene>
<name>A0ABY7HA54_9BACT</name>
<dbReference type="RefSeq" id="WP_269038506.1">
    <property type="nucleotide sequence ID" value="NZ_CP114040.1"/>
</dbReference>
<evidence type="ECO:0008006" key="3">
    <source>
        <dbReference type="Google" id="ProtNLM"/>
    </source>
</evidence>
<dbReference type="Gene3D" id="3.40.1580.10">
    <property type="entry name" value="SMI1/KNR4-like"/>
    <property type="match status" value="1"/>
</dbReference>
<dbReference type="EMBL" id="CP114040">
    <property type="protein sequence ID" value="WAS96165.1"/>
    <property type="molecule type" value="Genomic_DNA"/>
</dbReference>
<keyword evidence="2" id="KW-1185">Reference proteome</keyword>
<sequence>MARKTGSKGKGGADSLEGLVYGLVAVAAERDLGAVYGAVPGAALDELTAALAPAVQFAPPPSWRAFMGSFGSLRVLDAAGEVAGFCVYTPREAAAHTREHVRVGPGALWVDGDGREHAITTDHLVAFADAGGGGQWCFDTSAPGPEYPVCRHQADEPRFAREREGGGRVSAEAHEYADFAAWLRAQIDEFIREAS</sequence>
<accession>A0ABY7HA54</accession>
<reference evidence="1" key="1">
    <citation type="submission" date="2022-11" db="EMBL/GenBank/DDBJ databases">
        <title>Minimal conservation of predation-associated metabolite biosynthetic gene clusters underscores biosynthetic potential of Myxococcota including descriptions for ten novel species: Archangium lansinium sp. nov., Myxococcus landrumus sp. nov., Nannocystis bai.</title>
        <authorList>
            <person name="Ahearne A."/>
            <person name="Stevens C."/>
            <person name="Dowd S."/>
        </authorList>
    </citation>
    <scope>NUCLEOTIDE SEQUENCE</scope>
    <source>
        <strain evidence="1">Fl3</strain>
    </source>
</reference>
<evidence type="ECO:0000313" key="2">
    <source>
        <dbReference type="Proteomes" id="UP001164459"/>
    </source>
</evidence>
<proteinExistence type="predicted"/>
<dbReference type="InterPro" id="IPR037883">
    <property type="entry name" value="Knr4/Smi1-like_sf"/>
</dbReference>
<organism evidence="1 2">
    <name type="scientific">Nannocystis punicea</name>
    <dbReference type="NCBI Taxonomy" id="2995304"/>
    <lineage>
        <taxon>Bacteria</taxon>
        <taxon>Pseudomonadati</taxon>
        <taxon>Myxococcota</taxon>
        <taxon>Polyangia</taxon>
        <taxon>Nannocystales</taxon>
        <taxon>Nannocystaceae</taxon>
        <taxon>Nannocystis</taxon>
    </lineage>
</organism>
<evidence type="ECO:0000313" key="1">
    <source>
        <dbReference type="EMBL" id="WAS96165.1"/>
    </source>
</evidence>